<evidence type="ECO:0000313" key="2">
    <source>
        <dbReference type="Proteomes" id="UP001149954"/>
    </source>
</evidence>
<name>A0A9X0C4J7_9EURO</name>
<comment type="caution">
    <text evidence="1">The sequence shown here is derived from an EMBL/GenBank/DDBJ whole genome shotgun (WGS) entry which is preliminary data.</text>
</comment>
<protein>
    <submittedName>
        <fullName evidence="1">Uncharacterized protein</fullName>
    </submittedName>
</protein>
<gene>
    <name evidence="1" type="ORF">N7463_009231</name>
</gene>
<dbReference type="EMBL" id="JAPWDS010000005">
    <property type="protein sequence ID" value="KAJ5497244.1"/>
    <property type="molecule type" value="Genomic_DNA"/>
</dbReference>
<dbReference type="Proteomes" id="UP001149954">
    <property type="component" value="Unassembled WGS sequence"/>
</dbReference>
<sequence length="318" mass="36209">MPGCCPWNCFGFCRRHRSPSWGAQPTPDADAPIELQTIPAPAIAANNPVVPSTQGGSSSDRYQYGEREMWGELRQRWIDDANEPNCTVKPLAFEYKDLTHSKRRSQRWTATFNRWGPGPPVLQDDLRNCGLSMGDQSYHDVKITKKADKPHPKRGNGTNIHHVTTAMGVIILRKVERYDGPYWSQVAHAQYNAHFDQNTLRHIYLENVINENTRDFIYTLWAKTQPANSPEFQLSPESVNQLAWVYDTPEYQAILGTELGKGVAALVLSAFPRGTRRITRIVVWKQAIMQIRFDIEHKDYLDVDMTLDEPASYYASSG</sequence>
<dbReference type="AlphaFoldDB" id="A0A9X0C4J7"/>
<accession>A0A9X0C4J7</accession>
<proteinExistence type="predicted"/>
<reference evidence="1" key="2">
    <citation type="journal article" date="2023" name="IMA Fungus">
        <title>Comparative genomic study of the Penicillium genus elucidates a diverse pangenome and 15 lateral gene transfer events.</title>
        <authorList>
            <person name="Petersen C."/>
            <person name="Sorensen T."/>
            <person name="Nielsen M.R."/>
            <person name="Sondergaard T.E."/>
            <person name="Sorensen J.L."/>
            <person name="Fitzpatrick D.A."/>
            <person name="Frisvad J.C."/>
            <person name="Nielsen K.L."/>
        </authorList>
    </citation>
    <scope>NUCLEOTIDE SEQUENCE</scope>
    <source>
        <strain evidence="1">IBT 29495</strain>
    </source>
</reference>
<evidence type="ECO:0000313" key="1">
    <source>
        <dbReference type="EMBL" id="KAJ5497244.1"/>
    </source>
</evidence>
<dbReference type="OrthoDB" id="4368996at2759"/>
<keyword evidence="2" id="KW-1185">Reference proteome</keyword>
<organism evidence="1 2">
    <name type="scientific">Penicillium fimorum</name>
    <dbReference type="NCBI Taxonomy" id="1882269"/>
    <lineage>
        <taxon>Eukaryota</taxon>
        <taxon>Fungi</taxon>
        <taxon>Dikarya</taxon>
        <taxon>Ascomycota</taxon>
        <taxon>Pezizomycotina</taxon>
        <taxon>Eurotiomycetes</taxon>
        <taxon>Eurotiomycetidae</taxon>
        <taxon>Eurotiales</taxon>
        <taxon>Aspergillaceae</taxon>
        <taxon>Penicillium</taxon>
    </lineage>
</organism>
<reference evidence="1" key="1">
    <citation type="submission" date="2022-12" db="EMBL/GenBank/DDBJ databases">
        <authorList>
            <person name="Petersen C."/>
        </authorList>
    </citation>
    <scope>NUCLEOTIDE SEQUENCE</scope>
    <source>
        <strain evidence="1">IBT 29495</strain>
    </source>
</reference>